<dbReference type="Pfam" id="PF04748">
    <property type="entry name" value="Polysacc_deac_2"/>
    <property type="match status" value="1"/>
</dbReference>
<keyword evidence="2" id="KW-1133">Transmembrane helix</keyword>
<dbReference type="SUPFAM" id="SSF88713">
    <property type="entry name" value="Glycoside hydrolase/deacetylase"/>
    <property type="match status" value="1"/>
</dbReference>
<dbReference type="PATRIC" id="fig|882.5.peg.2114"/>
<dbReference type="InterPro" id="IPR011330">
    <property type="entry name" value="Glyco_hydro/deAcase_b/a-brl"/>
</dbReference>
<feature type="transmembrane region" description="Helical" evidence="2">
    <location>
        <begin position="48"/>
        <end position="69"/>
    </location>
</feature>
<dbReference type="EMBL" id="AE017285">
    <property type="protein sequence ID" value="AAS96808.1"/>
    <property type="molecule type" value="Genomic_DNA"/>
</dbReference>
<protein>
    <submittedName>
        <fullName evidence="3">Conserved domain protein</fullName>
    </submittedName>
</protein>
<proteinExistence type="predicted"/>
<name>Q729L5_NITV2</name>
<dbReference type="HOGENOM" id="CLU_037302_0_0_7"/>
<evidence type="ECO:0000256" key="2">
    <source>
        <dbReference type="SAM" id="Phobius"/>
    </source>
</evidence>
<dbReference type="InterPro" id="IPR006837">
    <property type="entry name" value="Divergent_DAC"/>
</dbReference>
<dbReference type="GO" id="GO:0005975">
    <property type="term" value="P:carbohydrate metabolic process"/>
    <property type="evidence" value="ECO:0007669"/>
    <property type="project" value="InterPro"/>
</dbReference>
<reference evidence="3 4" key="1">
    <citation type="journal article" date="2004" name="Nat. Biotechnol.">
        <title>The genome sequence of the anaerobic, sulfate-reducing bacterium Desulfovibrio vulgaris Hildenborough.</title>
        <authorList>
            <person name="Heidelberg J.F."/>
            <person name="Seshadri R."/>
            <person name="Haveman S.A."/>
            <person name="Hemme C.L."/>
            <person name="Paulsen I.T."/>
            <person name="Kolonay J.F."/>
            <person name="Eisen J.A."/>
            <person name="Ward N."/>
            <person name="Methe B."/>
            <person name="Brinkac L.M."/>
            <person name="Daugherty S.C."/>
            <person name="Deboy R.T."/>
            <person name="Dodson R.J."/>
            <person name="Durkin A.S."/>
            <person name="Madupu R."/>
            <person name="Nelson W.C."/>
            <person name="Sullivan S.A."/>
            <person name="Fouts D."/>
            <person name="Haft D.H."/>
            <person name="Selengut J."/>
            <person name="Peterson J.D."/>
            <person name="Davidsen T.M."/>
            <person name="Zafar N."/>
            <person name="Zhou L."/>
            <person name="Radune D."/>
            <person name="Dimitrov G."/>
            <person name="Hance M."/>
            <person name="Tran K."/>
            <person name="Khouri H."/>
            <person name="Gill J."/>
            <person name="Utterback T.R."/>
            <person name="Feldblyum T.V."/>
            <person name="Wall J.D."/>
            <person name="Voordouw G."/>
            <person name="Fraser C.M."/>
        </authorList>
    </citation>
    <scope>NUCLEOTIDE SEQUENCE [LARGE SCALE GENOMIC DNA]</scope>
    <source>
        <strain evidence="4">ATCC 29579 / DSM 644 / NCIMB 8303 / VKM B-1760 / Hildenborough</strain>
    </source>
</reference>
<dbReference type="Gene3D" id="3.20.20.370">
    <property type="entry name" value="Glycoside hydrolase/deacetylase"/>
    <property type="match status" value="1"/>
</dbReference>
<dbReference type="PANTHER" id="PTHR30105">
    <property type="entry name" value="UNCHARACTERIZED YIBQ-RELATED"/>
    <property type="match status" value="1"/>
</dbReference>
<feature type="compositionally biased region" description="Low complexity" evidence="1">
    <location>
        <begin position="14"/>
        <end position="29"/>
    </location>
</feature>
<gene>
    <name evidence="3" type="ordered locus">DVU_2335</name>
</gene>
<dbReference type="AlphaFoldDB" id="Q729L5"/>
<evidence type="ECO:0000313" key="4">
    <source>
        <dbReference type="Proteomes" id="UP000002194"/>
    </source>
</evidence>
<sequence length="516" mass="55455">MAAKRPQKKSSTAKGDGTSGRSRGSGTKSGTRKGSKTPAATEKTLTRLVIVIMGVLCLVFTVMAGYWLWQGGADATRPVPPSKTERQKTPAATSPARPTPAQPSATAGKVQSGEASRTTGKGVHADAQSDASTPGGDADKAAPSVPRNATSDAVDGEGAVRAPVNAGALPYEESLDAPLEEGVKQVDYALVQTLVRLGIARERLRIASVETRNEQGESYHFQQMTLGVGDAPDRFVKAFVEALSVWAERAQMRKKADDLIEVYVGGVLTHEITLSLYESVEEPRPGTPVEGALLAIVIDDIGESMGAVRDLLKLDYPVTFAVWPRSSHAREAAEAAHRAGREVMIHQPMEPLKYPSVKPGPGAIYVRMGSDEIEATLRDNLARVPHAVGLNNHMGSRFTQDTRGVRAVCDALEGKGLFVLDSVTHSGSVFYREARKAGLPAGKRNVFLDVIHDKRNIMFQLDKAARVAHEQGVAVAIGHPLAETVAALKEWQRTRDKSVRIVTMRQLLDAETTARR</sequence>
<organism evidence="3 4">
    <name type="scientific">Nitratidesulfovibrio vulgaris (strain ATCC 29579 / DSM 644 / CCUG 34227 / NCIMB 8303 / VKM B-1760 / Hildenborough)</name>
    <name type="common">Desulfovibrio vulgaris</name>
    <dbReference type="NCBI Taxonomy" id="882"/>
    <lineage>
        <taxon>Bacteria</taxon>
        <taxon>Pseudomonadati</taxon>
        <taxon>Thermodesulfobacteriota</taxon>
        <taxon>Desulfovibrionia</taxon>
        <taxon>Desulfovibrionales</taxon>
        <taxon>Desulfovibrionaceae</taxon>
        <taxon>Nitratidesulfovibrio</taxon>
    </lineage>
</organism>
<dbReference type="Proteomes" id="UP000002194">
    <property type="component" value="Chromosome"/>
</dbReference>
<dbReference type="CDD" id="cd10936">
    <property type="entry name" value="CE4_DAC2"/>
    <property type="match status" value="1"/>
</dbReference>
<dbReference type="EnsemblBacteria" id="AAS96808">
    <property type="protein sequence ID" value="AAS96808"/>
    <property type="gene ID" value="DVU_2335"/>
</dbReference>
<keyword evidence="2" id="KW-0812">Transmembrane</keyword>
<dbReference type="OrthoDB" id="9784811at2"/>
<dbReference type="eggNOG" id="COG2861">
    <property type="taxonomic scope" value="Bacteria"/>
</dbReference>
<evidence type="ECO:0000313" key="3">
    <source>
        <dbReference type="EMBL" id="AAS96808.1"/>
    </source>
</evidence>
<dbReference type="PaxDb" id="882-DVU_2335"/>
<dbReference type="KEGG" id="dvu:DVU_2335"/>
<keyword evidence="4" id="KW-1185">Reference proteome</keyword>
<dbReference type="RefSeq" id="WP_010939608.1">
    <property type="nucleotide sequence ID" value="NC_002937.3"/>
</dbReference>
<feature type="region of interest" description="Disordered" evidence="1">
    <location>
        <begin position="1"/>
        <end position="39"/>
    </location>
</feature>
<accession>Q729L5</accession>
<dbReference type="PANTHER" id="PTHR30105:SF2">
    <property type="entry name" value="DIVERGENT POLYSACCHARIDE DEACETYLASE SUPERFAMILY"/>
    <property type="match status" value="1"/>
</dbReference>
<dbReference type="STRING" id="882.DVU_2335"/>
<keyword evidence="2" id="KW-0472">Membrane</keyword>
<feature type="region of interest" description="Disordered" evidence="1">
    <location>
        <begin position="75"/>
        <end position="159"/>
    </location>
</feature>
<dbReference type="SMR" id="Q729L5"/>
<evidence type="ECO:0000256" key="1">
    <source>
        <dbReference type="SAM" id="MobiDB-lite"/>
    </source>
</evidence>